<feature type="transmembrane region" description="Helical" evidence="1">
    <location>
        <begin position="127"/>
        <end position="147"/>
    </location>
</feature>
<feature type="transmembrane region" description="Helical" evidence="1">
    <location>
        <begin position="21"/>
        <end position="44"/>
    </location>
</feature>
<dbReference type="PANTHER" id="PTHR37314">
    <property type="entry name" value="SLR0142 PROTEIN"/>
    <property type="match status" value="1"/>
</dbReference>
<dbReference type="OrthoDB" id="270162at2"/>
<protein>
    <submittedName>
        <fullName evidence="2">Uncharacterized membrane protein YoaK, UPF0700 family</fullName>
    </submittedName>
</protein>
<feature type="transmembrane region" description="Helical" evidence="1">
    <location>
        <begin position="218"/>
        <end position="238"/>
    </location>
</feature>
<dbReference type="EMBL" id="FPKR01000008">
    <property type="protein sequence ID" value="SFZ76881.1"/>
    <property type="molecule type" value="Genomic_DNA"/>
</dbReference>
<dbReference type="PANTHER" id="PTHR37314:SF4">
    <property type="entry name" value="UPF0700 TRANSMEMBRANE PROTEIN YOAK"/>
    <property type="match status" value="1"/>
</dbReference>
<feature type="transmembrane region" description="Helical" evidence="1">
    <location>
        <begin position="64"/>
        <end position="88"/>
    </location>
</feature>
<proteinExistence type="predicted"/>
<dbReference type="Proteomes" id="UP000186513">
    <property type="component" value="Unassembled WGS sequence"/>
</dbReference>
<sequence length="252" mass="27206">MPIAYLRSLSGKERQPAANHQLGYSLCFIAGAVNAGGFLAVGQYTSHMSGMVSSMADQLVLGQLGLALAALLAVLAFLSGAALTAIQVNWARQRQLHSEFALSLMLEAGLLLLFGLLGTALARFFDWLMPLTTLLLCFIMGLQNAIVTKLSHAEIRTTHLTGMLTDIGIELGKLLYVNRQPGFEPVRVNRRKLSLLLGLVGSFFAGGLAGALGFKWLGYATTLALALWLAVLAVVPLWDDLRALWQARRTAR</sequence>
<accession>A0A1K2HK07</accession>
<organism evidence="2 3">
    <name type="scientific">Chitinimonas taiwanensis DSM 18899</name>
    <dbReference type="NCBI Taxonomy" id="1121279"/>
    <lineage>
        <taxon>Bacteria</taxon>
        <taxon>Pseudomonadati</taxon>
        <taxon>Pseudomonadota</taxon>
        <taxon>Betaproteobacteria</taxon>
        <taxon>Neisseriales</taxon>
        <taxon>Chitinibacteraceae</taxon>
        <taxon>Chitinimonas</taxon>
    </lineage>
</organism>
<feature type="transmembrane region" description="Helical" evidence="1">
    <location>
        <begin position="193"/>
        <end position="212"/>
    </location>
</feature>
<feature type="transmembrane region" description="Helical" evidence="1">
    <location>
        <begin position="100"/>
        <end position="121"/>
    </location>
</feature>
<evidence type="ECO:0000313" key="2">
    <source>
        <dbReference type="EMBL" id="SFZ76881.1"/>
    </source>
</evidence>
<keyword evidence="1" id="KW-0472">Membrane</keyword>
<dbReference type="AlphaFoldDB" id="A0A1K2HK07"/>
<reference evidence="2 3" key="1">
    <citation type="submission" date="2016-11" db="EMBL/GenBank/DDBJ databases">
        <authorList>
            <person name="Jaros S."/>
            <person name="Januszkiewicz K."/>
            <person name="Wedrychowicz H."/>
        </authorList>
    </citation>
    <scope>NUCLEOTIDE SEQUENCE [LARGE SCALE GENOMIC DNA]</scope>
    <source>
        <strain evidence="2 3">DSM 18899</strain>
    </source>
</reference>
<evidence type="ECO:0000313" key="3">
    <source>
        <dbReference type="Proteomes" id="UP000186513"/>
    </source>
</evidence>
<dbReference type="STRING" id="1121279.SAMN02745887_02132"/>
<gene>
    <name evidence="2" type="ORF">SAMN02745887_02132</name>
</gene>
<dbReference type="InterPro" id="IPR010699">
    <property type="entry name" value="DUF1275"/>
</dbReference>
<name>A0A1K2HK07_9NEIS</name>
<keyword evidence="1" id="KW-0812">Transmembrane</keyword>
<keyword evidence="1" id="KW-1133">Transmembrane helix</keyword>
<keyword evidence="3" id="KW-1185">Reference proteome</keyword>
<dbReference type="Pfam" id="PF06912">
    <property type="entry name" value="DUF1275"/>
    <property type="match status" value="1"/>
</dbReference>
<evidence type="ECO:0000256" key="1">
    <source>
        <dbReference type="SAM" id="Phobius"/>
    </source>
</evidence>